<comment type="caution">
    <text evidence="2">The sequence shown here is derived from an EMBL/GenBank/DDBJ whole genome shotgun (WGS) entry which is preliminary data.</text>
</comment>
<keyword evidence="3" id="KW-1185">Reference proteome</keyword>
<dbReference type="Proteomes" id="UP000604046">
    <property type="component" value="Unassembled WGS sequence"/>
</dbReference>
<dbReference type="AlphaFoldDB" id="A0A812LBB9"/>
<feature type="region of interest" description="Disordered" evidence="1">
    <location>
        <begin position="1"/>
        <end position="29"/>
    </location>
</feature>
<reference evidence="2" key="1">
    <citation type="submission" date="2021-02" db="EMBL/GenBank/DDBJ databases">
        <authorList>
            <person name="Dougan E. K."/>
            <person name="Rhodes N."/>
            <person name="Thang M."/>
            <person name="Chan C."/>
        </authorList>
    </citation>
    <scope>NUCLEOTIDE SEQUENCE</scope>
</reference>
<name>A0A812LBB9_9DINO</name>
<protein>
    <submittedName>
        <fullName evidence="2">Uncharacterized protein</fullName>
    </submittedName>
</protein>
<gene>
    <name evidence="2" type="ORF">SNAT2548_LOCUS10466</name>
</gene>
<organism evidence="2 3">
    <name type="scientific">Symbiodinium natans</name>
    <dbReference type="NCBI Taxonomy" id="878477"/>
    <lineage>
        <taxon>Eukaryota</taxon>
        <taxon>Sar</taxon>
        <taxon>Alveolata</taxon>
        <taxon>Dinophyceae</taxon>
        <taxon>Suessiales</taxon>
        <taxon>Symbiodiniaceae</taxon>
        <taxon>Symbiodinium</taxon>
    </lineage>
</organism>
<sequence>MSLALHFARREHRNPHKPKPPSLPGLCECQSRRPKASQVLPEELVSEDVWDAPGSSNSITLRSVGLIVAVLTLMGKTSQHSTKHPMQQVDVEVAMLCPYHQTGDV</sequence>
<evidence type="ECO:0000256" key="1">
    <source>
        <dbReference type="SAM" id="MobiDB-lite"/>
    </source>
</evidence>
<proteinExistence type="predicted"/>
<dbReference type="EMBL" id="CAJNDS010000868">
    <property type="protein sequence ID" value="CAE7238359.1"/>
    <property type="molecule type" value="Genomic_DNA"/>
</dbReference>
<evidence type="ECO:0000313" key="2">
    <source>
        <dbReference type="EMBL" id="CAE7238359.1"/>
    </source>
</evidence>
<feature type="compositionally biased region" description="Basic residues" evidence="1">
    <location>
        <begin position="7"/>
        <end position="19"/>
    </location>
</feature>
<evidence type="ECO:0000313" key="3">
    <source>
        <dbReference type="Proteomes" id="UP000604046"/>
    </source>
</evidence>
<accession>A0A812LBB9</accession>